<dbReference type="GO" id="GO:0018826">
    <property type="term" value="F:methionine gamma-lyase activity"/>
    <property type="evidence" value="ECO:0007669"/>
    <property type="project" value="UniProtKB-EC"/>
</dbReference>
<dbReference type="SUPFAM" id="SSF53383">
    <property type="entry name" value="PLP-dependent transferases"/>
    <property type="match status" value="1"/>
</dbReference>
<keyword evidence="3" id="KW-0663">Pyridoxal phosphate</keyword>
<comment type="caution">
    <text evidence="4">The sequence shown here is derived from an EMBL/GenBank/DDBJ whole genome shotgun (WGS) entry which is preliminary data.</text>
</comment>
<dbReference type="Gene3D" id="3.40.640.10">
    <property type="entry name" value="Type I PLP-dependent aspartate aminotransferase-like (Major domain)"/>
    <property type="match status" value="1"/>
</dbReference>
<keyword evidence="2" id="KW-0808">Transferase</keyword>
<dbReference type="GO" id="GO:0004124">
    <property type="term" value="F:cysteine synthase activity"/>
    <property type="evidence" value="ECO:0007669"/>
    <property type="project" value="TreeGrafter"/>
</dbReference>
<dbReference type="InterPro" id="IPR006235">
    <property type="entry name" value="OAc-hSer/O-AcSer_sulfhydrylase"/>
</dbReference>
<dbReference type="GO" id="GO:0071269">
    <property type="term" value="P:L-homocysteine biosynthetic process"/>
    <property type="evidence" value="ECO:0007669"/>
    <property type="project" value="TreeGrafter"/>
</dbReference>
<dbReference type="GO" id="GO:0005737">
    <property type="term" value="C:cytoplasm"/>
    <property type="evidence" value="ECO:0007669"/>
    <property type="project" value="TreeGrafter"/>
</dbReference>
<sequence length="96" mass="10593">MSTDNKLHFDTRKIHAGYRPQDHNNSIQVPIYQTAAFDLISTERANRLTKYEEVGFTYSRMANPTLTVLEERVAALEGASAAIALASGMSAISYAL</sequence>
<dbReference type="GO" id="GO:0006535">
    <property type="term" value="P:cysteine biosynthetic process from serine"/>
    <property type="evidence" value="ECO:0007669"/>
    <property type="project" value="TreeGrafter"/>
</dbReference>
<comment type="cofactor">
    <cofactor evidence="1">
        <name>pyridoxal 5'-phosphate</name>
        <dbReference type="ChEBI" id="CHEBI:597326"/>
    </cofactor>
</comment>
<feature type="non-terminal residue" evidence="4">
    <location>
        <position position="96"/>
    </location>
</feature>
<dbReference type="AlphaFoldDB" id="A0A5J4PAJ0"/>
<dbReference type="GO" id="GO:0019346">
    <property type="term" value="P:transsulfuration"/>
    <property type="evidence" value="ECO:0007669"/>
    <property type="project" value="InterPro"/>
</dbReference>
<dbReference type="EMBL" id="SNRY01010487">
    <property type="protein sequence ID" value="KAA6305701.1"/>
    <property type="molecule type" value="Genomic_DNA"/>
</dbReference>
<dbReference type="InterPro" id="IPR000277">
    <property type="entry name" value="Cys/Met-Metab_PyrdxlP-dep_enz"/>
</dbReference>
<dbReference type="PANTHER" id="PTHR43797:SF2">
    <property type="entry name" value="HOMOCYSTEINE_CYSTEINE SYNTHASE"/>
    <property type="match status" value="1"/>
</dbReference>
<dbReference type="GO" id="GO:0030170">
    <property type="term" value="F:pyridoxal phosphate binding"/>
    <property type="evidence" value="ECO:0007669"/>
    <property type="project" value="InterPro"/>
</dbReference>
<evidence type="ECO:0000256" key="2">
    <source>
        <dbReference type="ARBA" id="ARBA00022679"/>
    </source>
</evidence>
<proteinExistence type="predicted"/>
<keyword evidence="4" id="KW-0456">Lyase</keyword>
<protein>
    <submittedName>
        <fullName evidence="4">L-methionine gamma-lyase</fullName>
        <ecNumber evidence="4">4.4.1.11</ecNumber>
    </submittedName>
</protein>
<dbReference type="PANTHER" id="PTHR43797">
    <property type="entry name" value="HOMOCYSTEINE/CYSTEINE SYNTHASE"/>
    <property type="match status" value="1"/>
</dbReference>
<dbReference type="InterPro" id="IPR015424">
    <property type="entry name" value="PyrdxlP-dep_Trfase"/>
</dbReference>
<gene>
    <name evidence="4" type="ORF">EZS27_042646</name>
</gene>
<evidence type="ECO:0000256" key="1">
    <source>
        <dbReference type="ARBA" id="ARBA00001933"/>
    </source>
</evidence>
<accession>A0A5J4PAJ0</accession>
<dbReference type="EC" id="4.4.1.11" evidence="4"/>
<evidence type="ECO:0000313" key="4">
    <source>
        <dbReference type="EMBL" id="KAA6305701.1"/>
    </source>
</evidence>
<dbReference type="Pfam" id="PF01053">
    <property type="entry name" value="Cys_Met_Meta_PP"/>
    <property type="match status" value="1"/>
</dbReference>
<dbReference type="GO" id="GO:0003961">
    <property type="term" value="F:O-acetylhomoserine aminocarboxypropyltransferase activity"/>
    <property type="evidence" value="ECO:0007669"/>
    <property type="project" value="TreeGrafter"/>
</dbReference>
<name>A0A5J4PAJ0_9ZZZZ</name>
<reference evidence="4" key="1">
    <citation type="submission" date="2019-03" db="EMBL/GenBank/DDBJ databases">
        <title>Single cell metagenomics reveals metabolic interactions within the superorganism composed of flagellate Streblomastix strix and complex community of Bacteroidetes bacteria on its surface.</title>
        <authorList>
            <person name="Treitli S.C."/>
            <person name="Kolisko M."/>
            <person name="Husnik F."/>
            <person name="Keeling P."/>
            <person name="Hampl V."/>
        </authorList>
    </citation>
    <scope>NUCLEOTIDE SEQUENCE</scope>
    <source>
        <strain evidence="4">STM</strain>
    </source>
</reference>
<evidence type="ECO:0000256" key="3">
    <source>
        <dbReference type="ARBA" id="ARBA00022898"/>
    </source>
</evidence>
<organism evidence="4">
    <name type="scientific">termite gut metagenome</name>
    <dbReference type="NCBI Taxonomy" id="433724"/>
    <lineage>
        <taxon>unclassified sequences</taxon>
        <taxon>metagenomes</taxon>
        <taxon>organismal metagenomes</taxon>
    </lineage>
</organism>
<dbReference type="InterPro" id="IPR015421">
    <property type="entry name" value="PyrdxlP-dep_Trfase_major"/>
</dbReference>